<dbReference type="RefSeq" id="WP_105349537.1">
    <property type="nucleotide sequence ID" value="NZ_PUIA01000001.1"/>
</dbReference>
<keyword evidence="2" id="KW-0732">Signal</keyword>
<dbReference type="InterPro" id="IPR032466">
    <property type="entry name" value="Metal_Hydrolase"/>
</dbReference>
<dbReference type="AlphaFoldDB" id="A0A2S8GBZ6"/>
<dbReference type="PANTHER" id="PTHR21240">
    <property type="entry name" value="2-AMINO-3-CARBOXYLMUCONATE-6-SEMIALDEHYDE DECARBOXYLASE"/>
    <property type="match status" value="1"/>
</dbReference>
<dbReference type="Gene3D" id="3.20.20.140">
    <property type="entry name" value="Metal-dependent hydrolases"/>
    <property type="match status" value="1"/>
</dbReference>
<name>A0A2S8GBZ6_9BACT</name>
<sequence length="407" mass="47254">MLCPPRRLRSLWCLLVVIASGASVAYGQNDETDPPLDGENGRPLAIGEFRPEAMLKVRQTNLTRAKFPVVDDHTHFRYRLKHSPEQLDDFVGVMDRNNIALCVSLDGKLGDDFDAHAKYLWTKYPDRFLIYANIDWQGDGDAEKPETWACQRPEFGRRMALELAEVKKKGASGLKLFKQFGLGYKDADGSLLKIDDPRWDPIWKACGELGLPVIIHTADPEAFFRPIDKTNERWEELSRHPDWSFYGDKFPSREELLAARNRVIERHPETIFIGAHMANDSEDLAIVAQWLEKYPNLYVEPASRISELGRQPYTSRDFVMKYQDRILFGTDGPWPEERLHYYWRFFETFDEYFSYSEKVPPPQGLWYIYGIGLPDDVLKKIYHENAARIIPGVDVKLKKYVVFHTEE</sequence>
<evidence type="ECO:0000256" key="2">
    <source>
        <dbReference type="SAM" id="SignalP"/>
    </source>
</evidence>
<dbReference type="PANTHER" id="PTHR21240:SF28">
    <property type="entry name" value="ISO-OROTATE DECARBOXYLASE (EUROFUNG)"/>
    <property type="match status" value="1"/>
</dbReference>
<evidence type="ECO:0000256" key="1">
    <source>
        <dbReference type="ARBA" id="ARBA00023239"/>
    </source>
</evidence>
<evidence type="ECO:0000313" key="5">
    <source>
        <dbReference type="Proteomes" id="UP000240009"/>
    </source>
</evidence>
<dbReference type="SUPFAM" id="SSF51556">
    <property type="entry name" value="Metallo-dependent hydrolases"/>
    <property type="match status" value="1"/>
</dbReference>
<evidence type="ECO:0000313" key="4">
    <source>
        <dbReference type="EMBL" id="PQO41830.1"/>
    </source>
</evidence>
<gene>
    <name evidence="4" type="ORF">C5Y96_00205</name>
</gene>
<dbReference type="OrthoDB" id="8673173at2"/>
<feature type="signal peptide" evidence="2">
    <location>
        <begin position="1"/>
        <end position="25"/>
    </location>
</feature>
<dbReference type="InterPro" id="IPR032465">
    <property type="entry name" value="ACMSD"/>
</dbReference>
<dbReference type="Pfam" id="PF04909">
    <property type="entry name" value="Amidohydro_2"/>
    <property type="match status" value="1"/>
</dbReference>
<keyword evidence="4" id="KW-0378">Hydrolase</keyword>
<dbReference type="GO" id="GO:0016787">
    <property type="term" value="F:hydrolase activity"/>
    <property type="evidence" value="ECO:0007669"/>
    <property type="project" value="UniProtKB-KW"/>
</dbReference>
<comment type="caution">
    <text evidence="4">The sequence shown here is derived from an EMBL/GenBank/DDBJ whole genome shotgun (WGS) entry which is preliminary data.</text>
</comment>
<evidence type="ECO:0000259" key="3">
    <source>
        <dbReference type="Pfam" id="PF04909"/>
    </source>
</evidence>
<accession>A0A2S8GBZ6</accession>
<dbReference type="InterPro" id="IPR006680">
    <property type="entry name" value="Amidohydro-rel"/>
</dbReference>
<dbReference type="GO" id="GO:0019748">
    <property type="term" value="P:secondary metabolic process"/>
    <property type="evidence" value="ECO:0007669"/>
    <property type="project" value="TreeGrafter"/>
</dbReference>
<dbReference type="EMBL" id="PUIA01000001">
    <property type="protein sequence ID" value="PQO41830.1"/>
    <property type="molecule type" value="Genomic_DNA"/>
</dbReference>
<feature type="chain" id="PRO_5015741562" evidence="2">
    <location>
        <begin position="26"/>
        <end position="407"/>
    </location>
</feature>
<organism evidence="4 5">
    <name type="scientific">Blastopirellula marina</name>
    <dbReference type="NCBI Taxonomy" id="124"/>
    <lineage>
        <taxon>Bacteria</taxon>
        <taxon>Pseudomonadati</taxon>
        <taxon>Planctomycetota</taxon>
        <taxon>Planctomycetia</taxon>
        <taxon>Pirellulales</taxon>
        <taxon>Pirellulaceae</taxon>
        <taxon>Blastopirellula</taxon>
    </lineage>
</organism>
<feature type="domain" description="Amidohydrolase-related" evidence="3">
    <location>
        <begin position="71"/>
        <end position="389"/>
    </location>
</feature>
<proteinExistence type="predicted"/>
<protein>
    <submittedName>
        <fullName evidence="4">Amidohydrolase</fullName>
    </submittedName>
</protein>
<dbReference type="Proteomes" id="UP000240009">
    <property type="component" value="Unassembled WGS sequence"/>
</dbReference>
<keyword evidence="1" id="KW-0456">Lyase</keyword>
<dbReference type="GO" id="GO:0005737">
    <property type="term" value="C:cytoplasm"/>
    <property type="evidence" value="ECO:0007669"/>
    <property type="project" value="TreeGrafter"/>
</dbReference>
<dbReference type="GO" id="GO:0016831">
    <property type="term" value="F:carboxy-lyase activity"/>
    <property type="evidence" value="ECO:0007669"/>
    <property type="project" value="InterPro"/>
</dbReference>
<reference evidence="4 5" key="1">
    <citation type="submission" date="2018-02" db="EMBL/GenBank/DDBJ databases">
        <title>Comparative genomes isolates from brazilian mangrove.</title>
        <authorList>
            <person name="Araujo J.E."/>
            <person name="Taketani R.G."/>
            <person name="Silva M.C.P."/>
            <person name="Loureco M.V."/>
            <person name="Andreote F.D."/>
        </authorList>
    </citation>
    <scope>NUCLEOTIDE SEQUENCE [LARGE SCALE GENOMIC DNA]</scope>
    <source>
        <strain evidence="4 5">HEX-2 MGV</strain>
    </source>
</reference>